<accession>A0ABQ7QRD4</accession>
<feature type="region of interest" description="Disordered" evidence="1">
    <location>
        <begin position="1"/>
        <end position="60"/>
    </location>
</feature>
<evidence type="ECO:0000256" key="1">
    <source>
        <dbReference type="SAM" id="MobiDB-lite"/>
    </source>
</evidence>
<sequence length="60" mass="6348">MCRGRCERGGRARPVTAGLRVPEPCRQRPRPGAPAVAPLPAGAPPAVSAPHSQRDTELIR</sequence>
<evidence type="ECO:0000313" key="2">
    <source>
        <dbReference type="EMBL" id="KAG7307551.1"/>
    </source>
</evidence>
<comment type="caution">
    <text evidence="2">The sequence shown here is derived from an EMBL/GenBank/DDBJ whole genome shotgun (WGS) entry which is preliminary data.</text>
</comment>
<keyword evidence="3" id="KW-1185">Reference proteome</keyword>
<feature type="compositionally biased region" description="Low complexity" evidence="1">
    <location>
        <begin position="33"/>
        <end position="50"/>
    </location>
</feature>
<name>A0ABQ7QRD4_PLUXY</name>
<proteinExistence type="predicted"/>
<feature type="compositionally biased region" description="Basic and acidic residues" evidence="1">
    <location>
        <begin position="1"/>
        <end position="10"/>
    </location>
</feature>
<gene>
    <name evidence="2" type="ORF">JYU34_007760</name>
</gene>
<dbReference type="Proteomes" id="UP000823941">
    <property type="component" value="Chromosome 10"/>
</dbReference>
<organism evidence="2 3">
    <name type="scientific">Plutella xylostella</name>
    <name type="common">Diamondback moth</name>
    <name type="synonym">Plutella maculipennis</name>
    <dbReference type="NCBI Taxonomy" id="51655"/>
    <lineage>
        <taxon>Eukaryota</taxon>
        <taxon>Metazoa</taxon>
        <taxon>Ecdysozoa</taxon>
        <taxon>Arthropoda</taxon>
        <taxon>Hexapoda</taxon>
        <taxon>Insecta</taxon>
        <taxon>Pterygota</taxon>
        <taxon>Neoptera</taxon>
        <taxon>Endopterygota</taxon>
        <taxon>Lepidoptera</taxon>
        <taxon>Glossata</taxon>
        <taxon>Ditrysia</taxon>
        <taxon>Yponomeutoidea</taxon>
        <taxon>Plutellidae</taxon>
        <taxon>Plutella</taxon>
    </lineage>
</organism>
<protein>
    <submittedName>
        <fullName evidence="2">Uncharacterized protein</fullName>
    </submittedName>
</protein>
<evidence type="ECO:0000313" key="3">
    <source>
        <dbReference type="Proteomes" id="UP000823941"/>
    </source>
</evidence>
<reference evidence="2 3" key="1">
    <citation type="submission" date="2021-06" db="EMBL/GenBank/DDBJ databases">
        <title>A haploid diamondback moth (Plutella xylostella L.) genome assembly resolves 31 chromosomes and identifies a diamide resistance mutation.</title>
        <authorList>
            <person name="Ward C.M."/>
            <person name="Perry K.D."/>
            <person name="Baker G."/>
            <person name="Powis K."/>
            <person name="Heckel D.G."/>
            <person name="Baxter S.W."/>
        </authorList>
    </citation>
    <scope>NUCLEOTIDE SEQUENCE [LARGE SCALE GENOMIC DNA]</scope>
    <source>
        <strain evidence="2 3">LV</strain>
        <tissue evidence="2">Single pupa</tissue>
    </source>
</reference>
<dbReference type="EMBL" id="JAHIBW010000010">
    <property type="protein sequence ID" value="KAG7307551.1"/>
    <property type="molecule type" value="Genomic_DNA"/>
</dbReference>